<dbReference type="Pfam" id="PF13468">
    <property type="entry name" value="Glyoxalase_3"/>
    <property type="match status" value="1"/>
</dbReference>
<dbReference type="OrthoDB" id="9812467at2"/>
<organism evidence="2 3">
    <name type="scientific">Sorangium cellulosum (strain So ce56)</name>
    <name type="common">Polyangium cellulosum (strain So ce56)</name>
    <dbReference type="NCBI Taxonomy" id="448385"/>
    <lineage>
        <taxon>Bacteria</taxon>
        <taxon>Pseudomonadati</taxon>
        <taxon>Myxococcota</taxon>
        <taxon>Polyangia</taxon>
        <taxon>Polyangiales</taxon>
        <taxon>Polyangiaceae</taxon>
        <taxon>Sorangium</taxon>
    </lineage>
</organism>
<feature type="domain" description="Glyoxalase-like" evidence="1">
    <location>
        <begin position="8"/>
        <end position="233"/>
    </location>
</feature>
<proteinExistence type="predicted"/>
<dbReference type="AlphaFoldDB" id="A9FCT4"/>
<dbReference type="STRING" id="448385.sce1537"/>
<dbReference type="EMBL" id="AM746676">
    <property type="protein sequence ID" value="CAN91695.1"/>
    <property type="molecule type" value="Genomic_DNA"/>
</dbReference>
<dbReference type="SUPFAM" id="SSF54593">
    <property type="entry name" value="Glyoxalase/Bleomycin resistance protein/Dihydroxybiphenyl dioxygenase"/>
    <property type="match status" value="1"/>
</dbReference>
<reference evidence="2 3" key="1">
    <citation type="journal article" date="2007" name="Nat. Biotechnol.">
        <title>Complete genome sequence of the myxobacterium Sorangium cellulosum.</title>
        <authorList>
            <person name="Schneiker S."/>
            <person name="Perlova O."/>
            <person name="Kaiser O."/>
            <person name="Gerth K."/>
            <person name="Alici A."/>
            <person name="Altmeyer M.O."/>
            <person name="Bartels D."/>
            <person name="Bekel T."/>
            <person name="Beyer S."/>
            <person name="Bode E."/>
            <person name="Bode H.B."/>
            <person name="Bolten C.J."/>
            <person name="Choudhuri J.V."/>
            <person name="Doss S."/>
            <person name="Elnakady Y.A."/>
            <person name="Frank B."/>
            <person name="Gaigalat L."/>
            <person name="Goesmann A."/>
            <person name="Groeger C."/>
            <person name="Gross F."/>
            <person name="Jelsbak L."/>
            <person name="Jelsbak L."/>
            <person name="Kalinowski J."/>
            <person name="Kegler C."/>
            <person name="Knauber T."/>
            <person name="Konietzny S."/>
            <person name="Kopp M."/>
            <person name="Krause L."/>
            <person name="Krug D."/>
            <person name="Linke B."/>
            <person name="Mahmud T."/>
            <person name="Martinez-Arias R."/>
            <person name="McHardy A.C."/>
            <person name="Merai M."/>
            <person name="Meyer F."/>
            <person name="Mormann S."/>
            <person name="Munoz-Dorado J."/>
            <person name="Perez J."/>
            <person name="Pradella S."/>
            <person name="Rachid S."/>
            <person name="Raddatz G."/>
            <person name="Rosenau F."/>
            <person name="Rueckert C."/>
            <person name="Sasse F."/>
            <person name="Scharfe M."/>
            <person name="Schuster S.C."/>
            <person name="Suen G."/>
            <person name="Treuner-Lange A."/>
            <person name="Velicer G.J."/>
            <person name="Vorholter F.-J."/>
            <person name="Weissman K.J."/>
            <person name="Welch R.D."/>
            <person name="Wenzel S.C."/>
            <person name="Whitworth D.E."/>
            <person name="Wilhelm S."/>
            <person name="Wittmann C."/>
            <person name="Bloecker H."/>
            <person name="Puehler A."/>
            <person name="Mueller R."/>
        </authorList>
    </citation>
    <scope>NUCLEOTIDE SEQUENCE [LARGE SCALE GENOMIC DNA]</scope>
    <source>
        <strain evidence="3">So ce56</strain>
    </source>
</reference>
<evidence type="ECO:0000259" key="1">
    <source>
        <dbReference type="Pfam" id="PF13468"/>
    </source>
</evidence>
<keyword evidence="3" id="KW-1185">Reference proteome</keyword>
<gene>
    <name evidence="2" type="ordered locus">sce1537</name>
</gene>
<dbReference type="RefSeq" id="WP_012234172.1">
    <property type="nucleotide sequence ID" value="NC_010162.1"/>
</dbReference>
<sequence length="329" mass="34970">MSRDINHLHHVGHVVSDMEEGLELYRRLGFHLSPPAYPALSPAEGEPPRPFGAANTHADFPRSFVELMTCVSDDGSARIPAGAKIIPLQAPPEHLPRIMQAIRATVARIAACLARFQGLHILVLGAPDAAALAGRLSAEGVRHGGVNTVQRPVETAEGLRMAPVRLLELDSGDPEEAGSGRVPEGRIAMAEDLQAELLQTQLHMDHPNGAVDLVDSVLCVAEADLPEVERRYEKYTGRSARADGPTRVLDLEGSRITLVADSDLEAILPGERAPALPAFVAYAVAVRDVGAARKLLEENGFPLRESASGDIFVPASAALGTAVIFRSAG</sequence>
<evidence type="ECO:0000313" key="2">
    <source>
        <dbReference type="EMBL" id="CAN91695.1"/>
    </source>
</evidence>
<dbReference type="Gene3D" id="3.10.180.10">
    <property type="entry name" value="2,3-Dihydroxybiphenyl 1,2-Dioxygenase, domain 1"/>
    <property type="match status" value="1"/>
</dbReference>
<evidence type="ECO:0000313" key="3">
    <source>
        <dbReference type="Proteomes" id="UP000002139"/>
    </source>
</evidence>
<name>A9FCT4_SORC5</name>
<dbReference type="eggNOG" id="COG0346">
    <property type="taxonomic scope" value="Bacteria"/>
</dbReference>
<dbReference type="BioCyc" id="SCEL448385:SCE_RS07930-MONOMER"/>
<dbReference type="KEGG" id="scl:sce1537"/>
<dbReference type="Proteomes" id="UP000002139">
    <property type="component" value="Chromosome"/>
</dbReference>
<accession>A9FCT4</accession>
<dbReference type="InterPro" id="IPR029068">
    <property type="entry name" value="Glyas_Bleomycin-R_OHBP_Dase"/>
</dbReference>
<dbReference type="InterPro" id="IPR025870">
    <property type="entry name" value="Glyoxalase-like_dom"/>
</dbReference>
<protein>
    <recommendedName>
        <fullName evidence="1">Glyoxalase-like domain-containing protein</fullName>
    </recommendedName>
</protein>
<dbReference type="HOGENOM" id="CLU_072991_1_0_7"/>